<evidence type="ECO:0000313" key="3">
    <source>
        <dbReference type="Proteomes" id="UP000507470"/>
    </source>
</evidence>
<accession>A0A6J8DUR6</accession>
<evidence type="ECO:0000259" key="1">
    <source>
        <dbReference type="PROSITE" id="PS50041"/>
    </source>
</evidence>
<feature type="domain" description="C-type lectin" evidence="1">
    <location>
        <begin position="52"/>
        <end position="159"/>
    </location>
</feature>
<dbReference type="AlphaFoldDB" id="A0A6J8DUR6"/>
<dbReference type="SUPFAM" id="SSF56436">
    <property type="entry name" value="C-type lectin-like"/>
    <property type="match status" value="1"/>
</dbReference>
<protein>
    <recommendedName>
        <fullName evidence="1">C-type lectin domain-containing protein</fullName>
    </recommendedName>
</protein>
<dbReference type="EMBL" id="CACVKT020007855">
    <property type="protein sequence ID" value="CAC5411462.1"/>
    <property type="molecule type" value="Genomic_DNA"/>
</dbReference>
<sequence length="175" mass="20545">MVNWKTIERFIGHGKKDGFVQKMEASPNYTWYRAGYKPCREGWNFNDKSFGCYYISNTPLTWTDANEFCRNMSSCLTNILSREDMNWIENIENDSAWLGGWVGGSQNGQVYQRDCQQYKYLKQIISNSPLWANGETKPGNTTQCVQIYKLQTGFWLDDHPCSYLKRFVANQYQYL</sequence>
<dbReference type="SMART" id="SM00034">
    <property type="entry name" value="CLECT"/>
    <property type="match status" value="1"/>
</dbReference>
<gene>
    <name evidence="2" type="ORF">MCOR_44550</name>
</gene>
<keyword evidence="3" id="KW-1185">Reference proteome</keyword>
<dbReference type="OrthoDB" id="7357196at2759"/>
<dbReference type="CDD" id="cd00037">
    <property type="entry name" value="CLECT"/>
    <property type="match status" value="1"/>
</dbReference>
<dbReference type="InterPro" id="IPR001304">
    <property type="entry name" value="C-type_lectin-like"/>
</dbReference>
<dbReference type="PROSITE" id="PS50041">
    <property type="entry name" value="C_TYPE_LECTIN_2"/>
    <property type="match status" value="1"/>
</dbReference>
<proteinExistence type="predicted"/>
<dbReference type="InterPro" id="IPR016186">
    <property type="entry name" value="C-type_lectin-like/link_sf"/>
</dbReference>
<name>A0A6J8DUR6_MYTCO</name>
<evidence type="ECO:0000313" key="2">
    <source>
        <dbReference type="EMBL" id="CAC5411462.1"/>
    </source>
</evidence>
<dbReference type="Gene3D" id="3.10.100.10">
    <property type="entry name" value="Mannose-Binding Protein A, subunit A"/>
    <property type="match status" value="1"/>
</dbReference>
<reference evidence="2 3" key="1">
    <citation type="submission" date="2020-06" db="EMBL/GenBank/DDBJ databases">
        <authorList>
            <person name="Li R."/>
            <person name="Bekaert M."/>
        </authorList>
    </citation>
    <scope>NUCLEOTIDE SEQUENCE [LARGE SCALE GENOMIC DNA]</scope>
    <source>
        <strain evidence="3">wild</strain>
    </source>
</reference>
<dbReference type="InterPro" id="IPR016187">
    <property type="entry name" value="CTDL_fold"/>
</dbReference>
<dbReference type="Proteomes" id="UP000507470">
    <property type="component" value="Unassembled WGS sequence"/>
</dbReference>
<organism evidence="2 3">
    <name type="scientific">Mytilus coruscus</name>
    <name type="common">Sea mussel</name>
    <dbReference type="NCBI Taxonomy" id="42192"/>
    <lineage>
        <taxon>Eukaryota</taxon>
        <taxon>Metazoa</taxon>
        <taxon>Spiralia</taxon>
        <taxon>Lophotrochozoa</taxon>
        <taxon>Mollusca</taxon>
        <taxon>Bivalvia</taxon>
        <taxon>Autobranchia</taxon>
        <taxon>Pteriomorphia</taxon>
        <taxon>Mytilida</taxon>
        <taxon>Mytiloidea</taxon>
        <taxon>Mytilidae</taxon>
        <taxon>Mytilinae</taxon>
        <taxon>Mytilus</taxon>
    </lineage>
</organism>
<dbReference type="Pfam" id="PF00059">
    <property type="entry name" value="Lectin_C"/>
    <property type="match status" value="1"/>
</dbReference>